<dbReference type="GO" id="GO:0003735">
    <property type="term" value="F:structural constituent of ribosome"/>
    <property type="evidence" value="ECO:0007669"/>
    <property type="project" value="InterPro"/>
</dbReference>
<dbReference type="NCBIfam" id="TIGR01032">
    <property type="entry name" value="rplT_bact"/>
    <property type="match status" value="1"/>
</dbReference>
<dbReference type="Proteomes" id="UP000043699">
    <property type="component" value="Unassembled WGS sequence"/>
</dbReference>
<organism evidence="10 11">
    <name type="scientific">Planococcus massiliensis</name>
    <dbReference type="NCBI Taxonomy" id="1499687"/>
    <lineage>
        <taxon>Bacteria</taxon>
        <taxon>Bacillati</taxon>
        <taxon>Bacillota</taxon>
        <taxon>Bacilli</taxon>
        <taxon>Bacillales</taxon>
        <taxon>Caryophanaceae</taxon>
        <taxon>Planococcus</taxon>
    </lineage>
</organism>
<keyword evidence="3 8" id="KW-0694">RNA-binding</keyword>
<reference evidence="10 11" key="1">
    <citation type="submission" date="2014-09" db="EMBL/GenBank/DDBJ databases">
        <authorList>
            <person name="Urmite Genomes Urmite Genomes"/>
        </authorList>
    </citation>
    <scope>NUCLEOTIDE SEQUENCE [LARGE SCALE GENOMIC DNA]</scope>
    <source>
        <strain evidence="10 11">ES2</strain>
    </source>
</reference>
<evidence type="ECO:0000256" key="8">
    <source>
        <dbReference type="HAMAP-Rule" id="MF_00382"/>
    </source>
</evidence>
<dbReference type="GO" id="GO:1990904">
    <property type="term" value="C:ribonucleoprotein complex"/>
    <property type="evidence" value="ECO:0007669"/>
    <property type="project" value="UniProtKB-KW"/>
</dbReference>
<evidence type="ECO:0000313" key="10">
    <source>
        <dbReference type="EMBL" id="CEG23204.1"/>
    </source>
</evidence>
<evidence type="ECO:0000313" key="11">
    <source>
        <dbReference type="Proteomes" id="UP000043699"/>
    </source>
</evidence>
<dbReference type="OrthoDB" id="9808966at2"/>
<name>A0A098ELK7_9BACL</name>
<dbReference type="FunFam" id="1.10.1900.20:FF:000001">
    <property type="entry name" value="50S ribosomal protein L20"/>
    <property type="match status" value="1"/>
</dbReference>
<evidence type="ECO:0000256" key="1">
    <source>
        <dbReference type="ARBA" id="ARBA00007698"/>
    </source>
</evidence>
<evidence type="ECO:0000256" key="9">
    <source>
        <dbReference type="RuleBase" id="RU000560"/>
    </source>
</evidence>
<dbReference type="CDD" id="cd07026">
    <property type="entry name" value="Ribosomal_L20"/>
    <property type="match status" value="1"/>
</dbReference>
<dbReference type="PANTHER" id="PTHR10986">
    <property type="entry name" value="39S RIBOSOMAL PROTEIN L20"/>
    <property type="match status" value="1"/>
</dbReference>
<dbReference type="InterPro" id="IPR005813">
    <property type="entry name" value="Ribosomal_bL20"/>
</dbReference>
<dbReference type="HAMAP" id="MF_00382">
    <property type="entry name" value="Ribosomal_bL20"/>
    <property type="match status" value="1"/>
</dbReference>
<dbReference type="InterPro" id="IPR035566">
    <property type="entry name" value="Ribosomal_protein_bL20_C"/>
</dbReference>
<evidence type="ECO:0000256" key="4">
    <source>
        <dbReference type="ARBA" id="ARBA00022980"/>
    </source>
</evidence>
<comment type="function">
    <text evidence="6 8 9">Binds directly to 23S ribosomal RNA and is necessary for the in vitro assembly process of the 50S ribosomal subunit. It is not involved in the protein synthesizing functions of that subunit.</text>
</comment>
<accession>A0A098ELK7</accession>
<dbReference type="AlphaFoldDB" id="A0A098ELK7"/>
<dbReference type="STRING" id="1499687.BN1080_02151"/>
<proteinExistence type="inferred from homology"/>
<dbReference type="GO" id="GO:0000027">
    <property type="term" value="P:ribosomal large subunit assembly"/>
    <property type="evidence" value="ECO:0007669"/>
    <property type="project" value="UniProtKB-UniRule"/>
</dbReference>
<keyword evidence="4 8" id="KW-0689">Ribosomal protein</keyword>
<dbReference type="GO" id="GO:0006412">
    <property type="term" value="P:translation"/>
    <property type="evidence" value="ECO:0007669"/>
    <property type="project" value="InterPro"/>
</dbReference>
<keyword evidence="11" id="KW-1185">Reference proteome</keyword>
<dbReference type="PRINTS" id="PR00062">
    <property type="entry name" value="RIBOSOMALL20"/>
</dbReference>
<evidence type="ECO:0000256" key="7">
    <source>
        <dbReference type="ARBA" id="ARBA00035172"/>
    </source>
</evidence>
<evidence type="ECO:0000256" key="6">
    <source>
        <dbReference type="ARBA" id="ARBA00024775"/>
    </source>
</evidence>
<dbReference type="Gene3D" id="6.10.160.10">
    <property type="match status" value="1"/>
</dbReference>
<dbReference type="Pfam" id="PF00453">
    <property type="entry name" value="Ribosomal_L20"/>
    <property type="match status" value="1"/>
</dbReference>
<keyword evidence="5 8" id="KW-0687">Ribonucleoprotein</keyword>
<evidence type="ECO:0000256" key="2">
    <source>
        <dbReference type="ARBA" id="ARBA00022730"/>
    </source>
</evidence>
<evidence type="ECO:0000256" key="3">
    <source>
        <dbReference type="ARBA" id="ARBA00022884"/>
    </source>
</evidence>
<sequence>MPRVKGGTVTRQRRKKVIKLAKGYYGAKHILFKVANQQVMKSGNYAYRDRRNKKRDFRKLWITRINAAARMNDISYSRLMHGLKVAGIDINRKMLAEIAVSDAAAFTALVDAAKKAVAK</sequence>
<evidence type="ECO:0000256" key="5">
    <source>
        <dbReference type="ARBA" id="ARBA00023274"/>
    </source>
</evidence>
<dbReference type="EMBL" id="CCXS01000001">
    <property type="protein sequence ID" value="CEG23204.1"/>
    <property type="molecule type" value="Genomic_DNA"/>
</dbReference>
<gene>
    <name evidence="8 10" type="primary">rplT</name>
    <name evidence="10" type="ORF">BN1080_02151</name>
</gene>
<comment type="similarity">
    <text evidence="1 8 9">Belongs to the bacterial ribosomal protein bL20 family.</text>
</comment>
<dbReference type="Gene3D" id="1.10.1900.20">
    <property type="entry name" value="Ribosomal protein L20"/>
    <property type="match status" value="1"/>
</dbReference>
<dbReference type="InterPro" id="IPR049946">
    <property type="entry name" value="RIBOSOMAL_L20_CS"/>
</dbReference>
<protein>
    <recommendedName>
        <fullName evidence="7 8">Large ribosomal subunit protein bL20</fullName>
    </recommendedName>
</protein>
<dbReference type="PROSITE" id="PS00937">
    <property type="entry name" value="RIBOSOMAL_L20"/>
    <property type="match status" value="1"/>
</dbReference>
<dbReference type="SUPFAM" id="SSF74731">
    <property type="entry name" value="Ribosomal protein L20"/>
    <property type="match status" value="1"/>
</dbReference>
<dbReference type="GO" id="GO:0005840">
    <property type="term" value="C:ribosome"/>
    <property type="evidence" value="ECO:0007669"/>
    <property type="project" value="UniProtKB-KW"/>
</dbReference>
<keyword evidence="2 8" id="KW-0699">rRNA-binding</keyword>
<dbReference type="RefSeq" id="WP_052651989.1">
    <property type="nucleotide sequence ID" value="NZ_CCXS01000001.1"/>
</dbReference>
<dbReference type="GO" id="GO:0019843">
    <property type="term" value="F:rRNA binding"/>
    <property type="evidence" value="ECO:0007669"/>
    <property type="project" value="UniProtKB-UniRule"/>
</dbReference>